<dbReference type="Pfam" id="PF06794">
    <property type="entry name" value="UPF0270"/>
    <property type="match status" value="1"/>
</dbReference>
<sequence length="69" mass="7890">MRIPWQSLADETLTALIEEFVSREGTDYGQHEYTLEEKVSHVRRQLKCGDAEIDFDVESSTCNIVAVTK</sequence>
<evidence type="ECO:0000256" key="1">
    <source>
        <dbReference type="ARBA" id="ARBA00006450"/>
    </source>
</evidence>
<dbReference type="RefSeq" id="WP_058021556.1">
    <property type="nucleotide sequence ID" value="NZ_CP013189.1"/>
</dbReference>
<evidence type="ECO:0008006" key="4">
    <source>
        <dbReference type="Google" id="ProtNLM"/>
    </source>
</evidence>
<keyword evidence="3" id="KW-1185">Reference proteome</keyword>
<protein>
    <recommendedName>
        <fullName evidence="4">YheU family protein</fullName>
    </recommendedName>
</protein>
<dbReference type="Proteomes" id="UP000065641">
    <property type="component" value="Chromosome"/>
</dbReference>
<evidence type="ECO:0000313" key="2">
    <source>
        <dbReference type="EMBL" id="ALO46079.1"/>
    </source>
</evidence>
<evidence type="ECO:0000313" key="3">
    <source>
        <dbReference type="Proteomes" id="UP000065641"/>
    </source>
</evidence>
<dbReference type="SUPFAM" id="SSF118001">
    <property type="entry name" value="YehU-like"/>
    <property type="match status" value="1"/>
</dbReference>
<dbReference type="InterPro" id="IPR036685">
    <property type="entry name" value="YehU-like_sf"/>
</dbReference>
<accession>A0A0S2KDL6</accession>
<organism evidence="2 3">
    <name type="scientific">Pseudohongiella spirulinae</name>
    <dbReference type="NCBI Taxonomy" id="1249552"/>
    <lineage>
        <taxon>Bacteria</taxon>
        <taxon>Pseudomonadati</taxon>
        <taxon>Pseudomonadota</taxon>
        <taxon>Gammaproteobacteria</taxon>
        <taxon>Pseudomonadales</taxon>
        <taxon>Pseudohongiellaceae</taxon>
        <taxon>Pseudohongiella</taxon>
    </lineage>
</organism>
<dbReference type="InterPro" id="IPR010648">
    <property type="entry name" value="UPF0270"/>
</dbReference>
<gene>
    <name evidence="2" type="ORF">PS2015_1422</name>
</gene>
<dbReference type="STRING" id="1249552.PS2015_1422"/>
<comment type="similarity">
    <text evidence="1">Belongs to the UPF0270 family.</text>
</comment>
<name>A0A0S2KDL6_9GAMM</name>
<proteinExistence type="inferred from homology"/>
<dbReference type="OrthoDB" id="6120729at2"/>
<dbReference type="EMBL" id="CP013189">
    <property type="protein sequence ID" value="ALO46079.1"/>
    <property type="molecule type" value="Genomic_DNA"/>
</dbReference>
<dbReference type="KEGG" id="pspi:PS2015_1422"/>
<dbReference type="AlphaFoldDB" id="A0A0S2KDL6"/>
<reference evidence="2 3" key="1">
    <citation type="submission" date="2015-11" db="EMBL/GenBank/DDBJ databases">
        <authorList>
            <person name="Zhang Y."/>
            <person name="Guo Z."/>
        </authorList>
    </citation>
    <scope>NUCLEOTIDE SEQUENCE [LARGE SCALE GENOMIC DNA]</scope>
    <source>
        <strain evidence="2 3">KCTC 32221</strain>
    </source>
</reference>
<dbReference type="PIRSF" id="PIRSF006169">
    <property type="entry name" value="UCP006169"/>
    <property type="match status" value="1"/>
</dbReference>
<dbReference type="Gene3D" id="1.10.10.610">
    <property type="entry name" value="YehU-like"/>
    <property type="match status" value="1"/>
</dbReference>